<dbReference type="Pfam" id="PF00465">
    <property type="entry name" value="Fe-ADH"/>
    <property type="match status" value="1"/>
</dbReference>
<dbReference type="GO" id="GO:0004022">
    <property type="term" value="F:alcohol dehydrogenase (NAD+) activity"/>
    <property type="evidence" value="ECO:0007669"/>
    <property type="project" value="UniProtKB-ARBA"/>
</dbReference>
<feature type="domain" description="Alcohol dehydrogenase iron-type/glycerol dehydrogenase GldA" evidence="3">
    <location>
        <begin position="8"/>
        <end position="174"/>
    </location>
</feature>
<protein>
    <submittedName>
        <fullName evidence="5">Alcohol dehydrogenase class IV</fullName>
    </submittedName>
</protein>
<evidence type="ECO:0000256" key="1">
    <source>
        <dbReference type="ARBA" id="ARBA00007358"/>
    </source>
</evidence>
<dbReference type="PANTHER" id="PTHR11496">
    <property type="entry name" value="ALCOHOL DEHYDROGENASE"/>
    <property type="match status" value="1"/>
</dbReference>
<dbReference type="RefSeq" id="WP_132282136.1">
    <property type="nucleotide sequence ID" value="NZ_SMGQ01000012.1"/>
</dbReference>
<name>A0A4R1MRM5_9FIRM</name>
<organism evidence="5 6">
    <name type="scientific">Natranaerovirga hydrolytica</name>
    <dbReference type="NCBI Taxonomy" id="680378"/>
    <lineage>
        <taxon>Bacteria</taxon>
        <taxon>Bacillati</taxon>
        <taxon>Bacillota</taxon>
        <taxon>Clostridia</taxon>
        <taxon>Lachnospirales</taxon>
        <taxon>Natranaerovirgaceae</taxon>
        <taxon>Natranaerovirga</taxon>
    </lineage>
</organism>
<keyword evidence="2" id="KW-0560">Oxidoreductase</keyword>
<dbReference type="EMBL" id="SMGQ01000012">
    <property type="protein sequence ID" value="TCK93219.1"/>
    <property type="molecule type" value="Genomic_DNA"/>
</dbReference>
<dbReference type="GO" id="GO:0046872">
    <property type="term" value="F:metal ion binding"/>
    <property type="evidence" value="ECO:0007669"/>
    <property type="project" value="InterPro"/>
</dbReference>
<evidence type="ECO:0000259" key="3">
    <source>
        <dbReference type="Pfam" id="PF00465"/>
    </source>
</evidence>
<dbReference type="AlphaFoldDB" id="A0A4R1MRM5"/>
<dbReference type="InterPro" id="IPR056798">
    <property type="entry name" value="ADH_Fe_C"/>
</dbReference>
<dbReference type="CDD" id="cd08181">
    <property type="entry name" value="PPD-like"/>
    <property type="match status" value="1"/>
</dbReference>
<keyword evidence="6" id="KW-1185">Reference proteome</keyword>
<comment type="caution">
    <text evidence="5">The sequence shown here is derived from an EMBL/GenBank/DDBJ whole genome shotgun (WGS) entry which is preliminary data.</text>
</comment>
<dbReference type="Pfam" id="PF25137">
    <property type="entry name" value="ADH_Fe_C"/>
    <property type="match status" value="1"/>
</dbReference>
<evidence type="ECO:0000313" key="5">
    <source>
        <dbReference type="EMBL" id="TCK93219.1"/>
    </source>
</evidence>
<dbReference type="InterPro" id="IPR001670">
    <property type="entry name" value="ADH_Fe/GldA"/>
</dbReference>
<feature type="domain" description="Fe-containing alcohol dehydrogenase-like C-terminal" evidence="4">
    <location>
        <begin position="186"/>
        <end position="369"/>
    </location>
</feature>
<dbReference type="PANTHER" id="PTHR11496:SF102">
    <property type="entry name" value="ALCOHOL DEHYDROGENASE 4"/>
    <property type="match status" value="1"/>
</dbReference>
<dbReference type="InterPro" id="IPR039697">
    <property type="entry name" value="Alcohol_dehydrogenase_Fe"/>
</dbReference>
<dbReference type="FunFam" id="3.40.50.1970:FF:000003">
    <property type="entry name" value="Alcohol dehydrogenase, iron-containing"/>
    <property type="match status" value="1"/>
</dbReference>
<proteinExistence type="inferred from homology"/>
<reference evidence="5 6" key="1">
    <citation type="submission" date="2019-03" db="EMBL/GenBank/DDBJ databases">
        <title>Genomic Encyclopedia of Type Strains, Phase IV (KMG-IV): sequencing the most valuable type-strain genomes for metagenomic binning, comparative biology and taxonomic classification.</title>
        <authorList>
            <person name="Goeker M."/>
        </authorList>
    </citation>
    <scope>NUCLEOTIDE SEQUENCE [LARGE SCALE GENOMIC DNA]</scope>
    <source>
        <strain evidence="5 6">DSM 24176</strain>
    </source>
</reference>
<dbReference type="SUPFAM" id="SSF56796">
    <property type="entry name" value="Dehydroquinate synthase-like"/>
    <property type="match status" value="1"/>
</dbReference>
<evidence type="ECO:0000313" key="6">
    <source>
        <dbReference type="Proteomes" id="UP000294545"/>
    </source>
</evidence>
<comment type="similarity">
    <text evidence="1">Belongs to the iron-containing alcohol dehydrogenase family.</text>
</comment>
<sequence>MNYKYYMPTKVIMGKDCIVKNSKLLKGLGKKALLVTGAHSAKANGSQADIIKALESEGIDYEVFDKVMSNPTIKCVYEGAEFAKEKQVDCIIAIGGGSPMDAAKGIALLAAQDITEDKLFSGDYEAIVLPMAFVPTTAGTGSEVTQYSILTNDKAQTKMSIATELIFPKVSFLDGKYMEALGVTTTINTAIDALSHSVEGMLSVKASTISDALAVESIKMIMECVPALLKALEKKDTSVITLGMRDKLLHASLLGGMVIAQTGTTAVHAMGYSLTYFKDIDHGRANGLLLGEYLRLVEKEQPDLAQVIIKAMNLNQVDELIELMNTCFGEKEVINIEEINRYAHLAIQTKNINNCLVKPNEADIKEMFVSTFLK</sequence>
<dbReference type="OrthoDB" id="5445534at2"/>
<dbReference type="Gene3D" id="3.40.50.1970">
    <property type="match status" value="1"/>
</dbReference>
<dbReference type="Proteomes" id="UP000294545">
    <property type="component" value="Unassembled WGS sequence"/>
</dbReference>
<evidence type="ECO:0000256" key="2">
    <source>
        <dbReference type="ARBA" id="ARBA00023002"/>
    </source>
</evidence>
<gene>
    <name evidence="5" type="ORF">EDC19_1410</name>
</gene>
<dbReference type="Gene3D" id="1.20.1090.10">
    <property type="entry name" value="Dehydroquinate synthase-like - alpha domain"/>
    <property type="match status" value="1"/>
</dbReference>
<accession>A0A4R1MRM5</accession>
<evidence type="ECO:0000259" key="4">
    <source>
        <dbReference type="Pfam" id="PF25137"/>
    </source>
</evidence>